<evidence type="ECO:0000313" key="2">
    <source>
        <dbReference type="Proteomes" id="UP000078200"/>
    </source>
</evidence>
<dbReference type="VEuPathDB" id="VectorBase:GAUT045898"/>
<keyword evidence="2" id="KW-1185">Reference proteome</keyword>
<organism evidence="1 2">
    <name type="scientific">Glossina austeni</name>
    <name type="common">Savannah tsetse fly</name>
    <dbReference type="NCBI Taxonomy" id="7395"/>
    <lineage>
        <taxon>Eukaryota</taxon>
        <taxon>Metazoa</taxon>
        <taxon>Ecdysozoa</taxon>
        <taxon>Arthropoda</taxon>
        <taxon>Hexapoda</taxon>
        <taxon>Insecta</taxon>
        <taxon>Pterygota</taxon>
        <taxon>Neoptera</taxon>
        <taxon>Endopterygota</taxon>
        <taxon>Diptera</taxon>
        <taxon>Brachycera</taxon>
        <taxon>Muscomorpha</taxon>
        <taxon>Hippoboscoidea</taxon>
        <taxon>Glossinidae</taxon>
        <taxon>Glossina</taxon>
    </lineage>
</organism>
<dbReference type="EnsemblMetazoa" id="GAUT045898-RA">
    <property type="protein sequence ID" value="GAUT045898-PA"/>
    <property type="gene ID" value="GAUT045898"/>
</dbReference>
<name>A0A1A9VSA1_GLOAU</name>
<dbReference type="InterPro" id="IPR011990">
    <property type="entry name" value="TPR-like_helical_dom_sf"/>
</dbReference>
<reference evidence="1" key="1">
    <citation type="submission" date="2020-05" db="UniProtKB">
        <authorList>
            <consortium name="EnsemblMetazoa"/>
        </authorList>
    </citation>
    <scope>IDENTIFICATION</scope>
    <source>
        <strain evidence="1">TTRI</strain>
    </source>
</reference>
<dbReference type="STRING" id="7395.A0A1A9VSA1"/>
<proteinExistence type="predicted"/>
<dbReference type="SUPFAM" id="SSF48452">
    <property type="entry name" value="TPR-like"/>
    <property type="match status" value="1"/>
</dbReference>
<protein>
    <recommendedName>
        <fullName evidence="3">Suppressor of forked domain-containing protein</fullName>
    </recommendedName>
</protein>
<accession>A0A1A9VSA1</accession>
<dbReference type="Gene3D" id="1.25.40.10">
    <property type="entry name" value="Tetratricopeptide repeat domain"/>
    <property type="match status" value="1"/>
</dbReference>
<evidence type="ECO:0000313" key="1">
    <source>
        <dbReference type="EnsemblMetazoa" id="GAUT045898-PA"/>
    </source>
</evidence>
<dbReference type="Proteomes" id="UP000078200">
    <property type="component" value="Unassembled WGS sequence"/>
</dbReference>
<sequence>MTQSRSSAKLDFTSNNKIMSERKEPKSDVIEDDAEVEALKQYEDLLAELEPEKYVYDKYVPLCDLSHNTYNATGDLDNIRKAYKSFSEIYPLTAELWLRYINVELKLAQSPNEIEKS</sequence>
<dbReference type="AlphaFoldDB" id="A0A1A9VSA1"/>
<evidence type="ECO:0008006" key="3">
    <source>
        <dbReference type="Google" id="ProtNLM"/>
    </source>
</evidence>